<dbReference type="PANTHER" id="PTHR30273:SF2">
    <property type="entry name" value="PROTEIN FECR"/>
    <property type="match status" value="1"/>
</dbReference>
<sequence length="329" mass="35124">MTHTATGLLAADPTEALDQAFDWMAVLLSGSATEAEHQALAAWRAADARHEEAWQQLMQMQQRLQAVPPQLASRTLRTARAPAAGRRKALRVLAWGAGTGVALYAGHGALERSGQLAALHTGTGERREHRLADGSVVTLDTGSALDLRYTATERRLLLRAGAIHVRTASDPAGAHRPFIVETPRGTLQALGTRFSVRLDGGGAAGRDRVEVFEGAVAVAPLQGPSRRVEAGEWADFGAETVQAGVLPPQGDAAWTRGLLVAERMRLEDFLAELSRYRRGVLRCDPAVAGQIVSGVFSLDDSDATLAALQGALPVRVRRTTRFWVTVGPA</sequence>
<protein>
    <submittedName>
        <fullName evidence="3">Transmembrane sensor</fullName>
    </submittedName>
</protein>
<dbReference type="InterPro" id="IPR012373">
    <property type="entry name" value="Ferrdict_sens_TM"/>
</dbReference>
<dbReference type="PANTHER" id="PTHR30273">
    <property type="entry name" value="PERIPLASMIC SIGNAL SENSOR AND SIGMA FACTOR ACTIVATOR FECR-RELATED"/>
    <property type="match status" value="1"/>
</dbReference>
<reference evidence="3 4" key="1">
    <citation type="submission" date="2016-10" db="EMBL/GenBank/DDBJ databases">
        <authorList>
            <person name="de Groot N.N."/>
        </authorList>
    </citation>
    <scope>NUCLEOTIDE SEQUENCE [LARGE SCALE GENOMIC DNA]</scope>
    <source>
        <strain evidence="3 4">LMG 24775</strain>
    </source>
</reference>
<dbReference type="PIRSF" id="PIRSF018266">
    <property type="entry name" value="FecR"/>
    <property type="match status" value="1"/>
</dbReference>
<dbReference type="Gene3D" id="2.60.120.1440">
    <property type="match status" value="1"/>
</dbReference>
<keyword evidence="3" id="KW-0812">Transmembrane</keyword>
<feature type="domain" description="FecR N-terminal" evidence="2">
    <location>
        <begin position="18"/>
        <end position="59"/>
    </location>
</feature>
<dbReference type="AlphaFoldDB" id="A0A1H3EJN7"/>
<dbReference type="GO" id="GO:0016989">
    <property type="term" value="F:sigma factor antagonist activity"/>
    <property type="evidence" value="ECO:0007669"/>
    <property type="project" value="TreeGrafter"/>
</dbReference>
<proteinExistence type="predicted"/>
<evidence type="ECO:0000259" key="1">
    <source>
        <dbReference type="Pfam" id="PF04773"/>
    </source>
</evidence>
<dbReference type="GeneID" id="94695043"/>
<dbReference type="RefSeq" id="WP_070080687.1">
    <property type="nucleotide sequence ID" value="NZ_CP141274.1"/>
</dbReference>
<evidence type="ECO:0000313" key="3">
    <source>
        <dbReference type="EMBL" id="SDX78807.1"/>
    </source>
</evidence>
<dbReference type="Pfam" id="PF16220">
    <property type="entry name" value="DUF4880"/>
    <property type="match status" value="1"/>
</dbReference>
<accession>A0A1H3EJN7</accession>
<gene>
    <name evidence="3" type="ORF">SAMN05421547_101234</name>
</gene>
<dbReference type="Pfam" id="PF04773">
    <property type="entry name" value="FecR"/>
    <property type="match status" value="1"/>
</dbReference>
<dbReference type="Proteomes" id="UP000183417">
    <property type="component" value="Unassembled WGS sequence"/>
</dbReference>
<dbReference type="InterPro" id="IPR006860">
    <property type="entry name" value="FecR"/>
</dbReference>
<name>A0A1H3EJN7_9BURK</name>
<feature type="domain" description="FecR protein" evidence="1">
    <location>
        <begin position="119"/>
        <end position="216"/>
    </location>
</feature>
<keyword evidence="3" id="KW-0472">Membrane</keyword>
<evidence type="ECO:0000259" key="2">
    <source>
        <dbReference type="Pfam" id="PF16220"/>
    </source>
</evidence>
<dbReference type="EMBL" id="FNPE01000001">
    <property type="protein sequence ID" value="SDX78807.1"/>
    <property type="molecule type" value="Genomic_DNA"/>
</dbReference>
<evidence type="ECO:0000313" key="4">
    <source>
        <dbReference type="Proteomes" id="UP000183417"/>
    </source>
</evidence>
<organism evidence="3 4">
    <name type="scientific">Delftia lacustris</name>
    <dbReference type="NCBI Taxonomy" id="558537"/>
    <lineage>
        <taxon>Bacteria</taxon>
        <taxon>Pseudomonadati</taxon>
        <taxon>Pseudomonadota</taxon>
        <taxon>Betaproteobacteria</taxon>
        <taxon>Burkholderiales</taxon>
        <taxon>Comamonadaceae</taxon>
        <taxon>Delftia</taxon>
    </lineage>
</organism>
<dbReference type="InterPro" id="IPR032623">
    <property type="entry name" value="FecR_N"/>
</dbReference>